<reference evidence="1" key="1">
    <citation type="journal article" date="2022" name="Int. J. Mol. Sci.">
        <title>Draft Genome of Tanacetum Coccineum: Genomic Comparison of Closely Related Tanacetum-Family Plants.</title>
        <authorList>
            <person name="Yamashiro T."/>
            <person name="Shiraishi A."/>
            <person name="Nakayama K."/>
            <person name="Satake H."/>
        </authorList>
    </citation>
    <scope>NUCLEOTIDE SEQUENCE</scope>
</reference>
<dbReference type="SMART" id="SM00320">
    <property type="entry name" value="WD40"/>
    <property type="match status" value="4"/>
</dbReference>
<dbReference type="Proteomes" id="UP001151760">
    <property type="component" value="Unassembled WGS sequence"/>
</dbReference>
<dbReference type="EMBL" id="BQNB010013953">
    <property type="protein sequence ID" value="GJT22243.1"/>
    <property type="molecule type" value="Genomic_DNA"/>
</dbReference>
<comment type="caution">
    <text evidence="1">The sequence shown here is derived from an EMBL/GenBank/DDBJ whole genome shotgun (WGS) entry which is preliminary data.</text>
</comment>
<accession>A0ABQ5C8E0</accession>
<gene>
    <name evidence="1" type="ORF">Tco_0892180</name>
</gene>
<proteinExistence type="predicted"/>
<dbReference type="Pfam" id="PF00400">
    <property type="entry name" value="WD40"/>
    <property type="match status" value="3"/>
</dbReference>
<dbReference type="InterPro" id="IPR036322">
    <property type="entry name" value="WD40_repeat_dom_sf"/>
</dbReference>
<dbReference type="PANTHER" id="PTHR12848:SF16">
    <property type="entry name" value="REGULATORY-ASSOCIATED PROTEIN OF MTOR"/>
    <property type="match status" value="1"/>
</dbReference>
<dbReference type="InterPro" id="IPR001680">
    <property type="entry name" value="WD40_rpt"/>
</dbReference>
<dbReference type="CDD" id="cd09272">
    <property type="entry name" value="RNase_HI_RT_Ty1"/>
    <property type="match status" value="1"/>
</dbReference>
<dbReference type="PANTHER" id="PTHR12848">
    <property type="entry name" value="REGULATORY-ASSOCIATED PROTEIN OF MTOR"/>
    <property type="match status" value="1"/>
</dbReference>
<evidence type="ECO:0000313" key="1">
    <source>
        <dbReference type="EMBL" id="GJT22243.1"/>
    </source>
</evidence>
<dbReference type="InterPro" id="IPR015943">
    <property type="entry name" value="WD40/YVTN_repeat-like_dom_sf"/>
</dbReference>
<protein>
    <submittedName>
        <fullName evidence="1">Regulatory-associated protein of TOR 1</fullName>
    </submittedName>
</protein>
<dbReference type="InterPro" id="IPR004083">
    <property type="entry name" value="Raptor"/>
</dbReference>
<organism evidence="1 2">
    <name type="scientific">Tanacetum coccineum</name>
    <dbReference type="NCBI Taxonomy" id="301880"/>
    <lineage>
        <taxon>Eukaryota</taxon>
        <taxon>Viridiplantae</taxon>
        <taxon>Streptophyta</taxon>
        <taxon>Embryophyta</taxon>
        <taxon>Tracheophyta</taxon>
        <taxon>Spermatophyta</taxon>
        <taxon>Magnoliopsida</taxon>
        <taxon>eudicotyledons</taxon>
        <taxon>Gunneridae</taxon>
        <taxon>Pentapetalae</taxon>
        <taxon>asterids</taxon>
        <taxon>campanulids</taxon>
        <taxon>Asterales</taxon>
        <taxon>Asteraceae</taxon>
        <taxon>Asteroideae</taxon>
        <taxon>Anthemideae</taxon>
        <taxon>Anthemidinae</taxon>
        <taxon>Tanacetum</taxon>
    </lineage>
</organism>
<sequence length="584" mass="65397">MGIGEYLLKEEKLLFVSGFSRKEIRLIGWTTFDSRHVWSRRDLAKRMGIDYNEIFLPSLGKEDYVCRSKFSLWFETVTETVVKRFGRFLPKRYGEEIMKLKIILTPEFDMKDLEQLERFWHHGNNSRQDKHVWMYVYGCPEADIASLDECCVTIRDYVRIYARCLDARRSLTGYVFTIGSSVVSWKATLQPSVALSTTEAEYMALTEAAKEGIWLKGLIEDLGFPQWISNSLLAHIDIGKIRATLGANSRWGDVRSLMFSSKGSLVILIMKGHFGPVFWLDCLIRIWNYEEATLLNSFNNHEFPDKGISKLCLVNELDDSLLLVASSDGNVRIWKDYTTRGKQKLVTAFSSIHGHRPGVRSVSAVVDWQQTSGYMYSSGEISSTMVWDLDKEQLLSSIPLASDCSISALAASQVHGGQYAAGFVDGSVRLYDIRTPDGLVCVTRPHTQRVERVDGIERVVGIGFQPGLEPGKIVSASQAGDIQFLDIRNQSDAYLTIDAHRGSLTALAIHRHAPLIASGSAKQLIKVFNLEGEQLGTIRYSPTFMAQKIGSVSCLAFHPYQILLAAGAADACVSIYADEISPPR</sequence>
<dbReference type="SUPFAM" id="SSF50978">
    <property type="entry name" value="WD40 repeat-like"/>
    <property type="match status" value="1"/>
</dbReference>
<keyword evidence="2" id="KW-1185">Reference proteome</keyword>
<dbReference type="Gene3D" id="2.130.10.10">
    <property type="entry name" value="YVTN repeat-like/Quinoprotein amine dehydrogenase"/>
    <property type="match status" value="2"/>
</dbReference>
<name>A0ABQ5C8E0_9ASTR</name>
<evidence type="ECO:0000313" key="2">
    <source>
        <dbReference type="Proteomes" id="UP001151760"/>
    </source>
</evidence>
<reference evidence="1" key="2">
    <citation type="submission" date="2022-01" db="EMBL/GenBank/DDBJ databases">
        <authorList>
            <person name="Yamashiro T."/>
            <person name="Shiraishi A."/>
            <person name="Satake H."/>
            <person name="Nakayama K."/>
        </authorList>
    </citation>
    <scope>NUCLEOTIDE SEQUENCE</scope>
</reference>